<keyword evidence="1" id="KW-0472">Membrane</keyword>
<dbReference type="Proteomes" id="UP000199632">
    <property type="component" value="Unassembled WGS sequence"/>
</dbReference>
<dbReference type="EMBL" id="FNQB01000001">
    <property type="protein sequence ID" value="SDY90334.1"/>
    <property type="molecule type" value="Genomic_DNA"/>
</dbReference>
<evidence type="ECO:0000256" key="1">
    <source>
        <dbReference type="SAM" id="Phobius"/>
    </source>
</evidence>
<dbReference type="Pfam" id="PF14329">
    <property type="entry name" value="DUF4386"/>
    <property type="match status" value="1"/>
</dbReference>
<keyword evidence="1" id="KW-0812">Transmembrane</keyword>
<dbReference type="STRING" id="137265.SAMN05421684_2197"/>
<organism evidence="2 3">
    <name type="scientific">Asanoa ishikariensis</name>
    <dbReference type="NCBI Taxonomy" id="137265"/>
    <lineage>
        <taxon>Bacteria</taxon>
        <taxon>Bacillati</taxon>
        <taxon>Actinomycetota</taxon>
        <taxon>Actinomycetes</taxon>
        <taxon>Micromonosporales</taxon>
        <taxon>Micromonosporaceae</taxon>
        <taxon>Asanoa</taxon>
    </lineage>
</organism>
<dbReference type="AlphaFoldDB" id="A0A1H3NNE3"/>
<reference evidence="3" key="1">
    <citation type="submission" date="2016-10" db="EMBL/GenBank/DDBJ databases">
        <authorList>
            <person name="Varghese N."/>
            <person name="Submissions S."/>
        </authorList>
    </citation>
    <scope>NUCLEOTIDE SEQUENCE [LARGE SCALE GENOMIC DNA]</scope>
    <source>
        <strain evidence="3">DSM 44718</strain>
    </source>
</reference>
<evidence type="ECO:0000313" key="3">
    <source>
        <dbReference type="Proteomes" id="UP000199632"/>
    </source>
</evidence>
<sequence>MTLRRDGAGADALVTTQALVALHDWIFVLGPGFIPAVNALLLGTLLYRSRLVPRGLPLLGFAGAALLVISVAITRFTAGDLSGPVPLFAIPIALWEFSLGVYLVVKGFKSSTITTGAWSPKEA</sequence>
<dbReference type="RefSeq" id="WP_239083958.1">
    <property type="nucleotide sequence ID" value="NZ_BOND01000026.1"/>
</dbReference>
<gene>
    <name evidence="2" type="ORF">SAMN05421684_2197</name>
</gene>
<keyword evidence="1" id="KW-1133">Transmembrane helix</keyword>
<feature type="transmembrane region" description="Helical" evidence="1">
    <location>
        <begin position="25"/>
        <end position="46"/>
    </location>
</feature>
<protein>
    <recommendedName>
        <fullName evidence="4">DUF4386 domain-containing protein</fullName>
    </recommendedName>
</protein>
<dbReference type="InterPro" id="IPR025495">
    <property type="entry name" value="DUF4386"/>
</dbReference>
<evidence type="ECO:0008006" key="4">
    <source>
        <dbReference type="Google" id="ProtNLM"/>
    </source>
</evidence>
<proteinExistence type="predicted"/>
<accession>A0A1H3NNE3</accession>
<feature type="transmembrane region" description="Helical" evidence="1">
    <location>
        <begin position="84"/>
        <end position="105"/>
    </location>
</feature>
<feature type="transmembrane region" description="Helical" evidence="1">
    <location>
        <begin position="58"/>
        <end position="78"/>
    </location>
</feature>
<name>A0A1H3NNE3_9ACTN</name>
<evidence type="ECO:0000313" key="2">
    <source>
        <dbReference type="EMBL" id="SDY90334.1"/>
    </source>
</evidence>
<keyword evidence="3" id="KW-1185">Reference proteome</keyword>